<dbReference type="InterPro" id="IPR013538">
    <property type="entry name" value="ASHA1/2-like_C"/>
</dbReference>
<protein>
    <submittedName>
        <fullName evidence="3">SRPBCC domain-containing protein</fullName>
    </submittedName>
</protein>
<evidence type="ECO:0000313" key="3">
    <source>
        <dbReference type="EMBL" id="MFC7340556.1"/>
    </source>
</evidence>
<dbReference type="EMBL" id="JBHTCJ010000001">
    <property type="protein sequence ID" value="MFC7340556.1"/>
    <property type="molecule type" value="Genomic_DNA"/>
</dbReference>
<dbReference type="CDD" id="cd07814">
    <property type="entry name" value="SRPBCC_CalC_Aha1-like"/>
    <property type="match status" value="1"/>
</dbReference>
<reference evidence="4" key="1">
    <citation type="journal article" date="2019" name="Int. J. Syst. Evol. Microbiol.">
        <title>The Global Catalogue of Microorganisms (GCM) 10K type strain sequencing project: providing services to taxonomists for standard genome sequencing and annotation.</title>
        <authorList>
            <consortium name="The Broad Institute Genomics Platform"/>
            <consortium name="The Broad Institute Genome Sequencing Center for Infectious Disease"/>
            <person name="Wu L."/>
            <person name="Ma J."/>
        </authorList>
    </citation>
    <scope>NUCLEOTIDE SEQUENCE [LARGE SCALE GENOMIC DNA]</scope>
    <source>
        <strain evidence="4">WLHS5</strain>
    </source>
</reference>
<sequence>MPVTRVDEDPEELTLALTAEYPAPVARVWRVWSDPRLLESWWGSAQRPVTFDRYEFTAGGECRYHLTWPDGAVDRGWWRICAIDEPRRLEFEDGPADADGNPDIAVDATHTKVTFESDGELTRMALLSTFASVEQQEQHVAMGVVEGVTASLDRIDALLGT</sequence>
<dbReference type="Pfam" id="PF08327">
    <property type="entry name" value="AHSA1"/>
    <property type="match status" value="1"/>
</dbReference>
<name>A0ABW2LG79_9PSEU</name>
<evidence type="ECO:0000256" key="1">
    <source>
        <dbReference type="ARBA" id="ARBA00006817"/>
    </source>
</evidence>
<gene>
    <name evidence="3" type="ORF">ACFQRI_03965</name>
</gene>
<comment type="caution">
    <text evidence="3">The sequence shown here is derived from an EMBL/GenBank/DDBJ whole genome shotgun (WGS) entry which is preliminary data.</text>
</comment>
<evidence type="ECO:0000313" key="4">
    <source>
        <dbReference type="Proteomes" id="UP001596504"/>
    </source>
</evidence>
<organism evidence="3 4">
    <name type="scientific">Saccharopolyspora griseoalba</name>
    <dbReference type="NCBI Taxonomy" id="1431848"/>
    <lineage>
        <taxon>Bacteria</taxon>
        <taxon>Bacillati</taxon>
        <taxon>Actinomycetota</taxon>
        <taxon>Actinomycetes</taxon>
        <taxon>Pseudonocardiales</taxon>
        <taxon>Pseudonocardiaceae</taxon>
        <taxon>Saccharopolyspora</taxon>
    </lineage>
</organism>
<dbReference type="SUPFAM" id="SSF55961">
    <property type="entry name" value="Bet v1-like"/>
    <property type="match status" value="1"/>
</dbReference>
<feature type="domain" description="Activator of Hsp90 ATPase homologue 1/2-like C-terminal" evidence="2">
    <location>
        <begin position="23"/>
        <end position="160"/>
    </location>
</feature>
<dbReference type="InterPro" id="IPR023393">
    <property type="entry name" value="START-like_dom_sf"/>
</dbReference>
<proteinExistence type="inferred from homology"/>
<dbReference type="Gene3D" id="3.30.530.20">
    <property type="match status" value="1"/>
</dbReference>
<dbReference type="Proteomes" id="UP001596504">
    <property type="component" value="Unassembled WGS sequence"/>
</dbReference>
<keyword evidence="4" id="KW-1185">Reference proteome</keyword>
<dbReference type="RefSeq" id="WP_380664466.1">
    <property type="nucleotide sequence ID" value="NZ_JBHTCJ010000001.1"/>
</dbReference>
<accession>A0ABW2LG79</accession>
<comment type="similarity">
    <text evidence="1">Belongs to the AHA1 family.</text>
</comment>
<evidence type="ECO:0000259" key="2">
    <source>
        <dbReference type="Pfam" id="PF08327"/>
    </source>
</evidence>